<dbReference type="Proteomes" id="UP000298460">
    <property type="component" value="Unassembled WGS sequence"/>
</dbReference>
<dbReference type="InterPro" id="IPR003736">
    <property type="entry name" value="PAAI_dom"/>
</dbReference>
<gene>
    <name evidence="3" type="ORF">E4K67_20795</name>
</gene>
<evidence type="ECO:0000313" key="3">
    <source>
        <dbReference type="EMBL" id="TGE36368.1"/>
    </source>
</evidence>
<dbReference type="PANTHER" id="PTHR42856">
    <property type="entry name" value="ACYL-COENZYME A THIOESTERASE PAAI"/>
    <property type="match status" value="1"/>
</dbReference>
<dbReference type="Gene3D" id="3.10.129.10">
    <property type="entry name" value="Hotdog Thioesterase"/>
    <property type="match status" value="1"/>
</dbReference>
<organism evidence="3 4">
    <name type="scientific">Desulfosporosinus fructosivorans</name>
    <dbReference type="NCBI Taxonomy" id="2018669"/>
    <lineage>
        <taxon>Bacteria</taxon>
        <taxon>Bacillati</taxon>
        <taxon>Bacillota</taxon>
        <taxon>Clostridia</taxon>
        <taxon>Eubacteriales</taxon>
        <taxon>Desulfitobacteriaceae</taxon>
        <taxon>Desulfosporosinus</taxon>
    </lineage>
</organism>
<dbReference type="PANTHER" id="PTHR42856:SF1">
    <property type="entry name" value="ACYL-COENZYME A THIOESTERASE PAAI"/>
    <property type="match status" value="1"/>
</dbReference>
<comment type="caution">
    <text evidence="3">The sequence shown here is derived from an EMBL/GenBank/DDBJ whole genome shotgun (WGS) entry which is preliminary data.</text>
</comment>
<dbReference type="EMBL" id="SPQQ01000008">
    <property type="protein sequence ID" value="TGE36368.1"/>
    <property type="molecule type" value="Genomic_DNA"/>
</dbReference>
<accession>A0A4Z0R0U6</accession>
<dbReference type="AlphaFoldDB" id="A0A4Z0R0U6"/>
<evidence type="ECO:0000259" key="2">
    <source>
        <dbReference type="Pfam" id="PF03061"/>
    </source>
</evidence>
<protein>
    <submittedName>
        <fullName evidence="3">PaaI family thioesterase</fullName>
    </submittedName>
</protein>
<evidence type="ECO:0000256" key="1">
    <source>
        <dbReference type="ARBA" id="ARBA00022801"/>
    </source>
</evidence>
<reference evidence="3 4" key="1">
    <citation type="submission" date="2019-03" db="EMBL/GenBank/DDBJ databases">
        <title>Draft Genome Sequence of Desulfosporosinus fructosivorans Strain 63.6F, Isolated from Marine Sediment in the Baltic Sea.</title>
        <authorList>
            <person name="Hausmann B."/>
            <person name="Vandieken V."/>
            <person name="Pjevac P."/>
            <person name="Schreck K."/>
            <person name="Herbold C.W."/>
            <person name="Loy A."/>
        </authorList>
    </citation>
    <scope>NUCLEOTIDE SEQUENCE [LARGE SCALE GENOMIC DNA]</scope>
    <source>
        <strain evidence="3 4">63.6F</strain>
    </source>
</reference>
<keyword evidence="4" id="KW-1185">Reference proteome</keyword>
<dbReference type="Pfam" id="PF03061">
    <property type="entry name" value="4HBT"/>
    <property type="match status" value="1"/>
</dbReference>
<sequence>MDDKLVKLLKNDRFAAFIGIELVKMEPGYAVAQMEIMENHLNGVNLIQGGAIFTLADFAFAAAANASGHVTVGINANIAYFKASKGKTLIAEAKEVADSQKIAHYNVDVFNENEDYIAKVTFIGYKKNRGSSL</sequence>
<proteinExistence type="predicted"/>
<dbReference type="GO" id="GO:0016289">
    <property type="term" value="F:acyl-CoA hydrolase activity"/>
    <property type="evidence" value="ECO:0007669"/>
    <property type="project" value="TreeGrafter"/>
</dbReference>
<dbReference type="RefSeq" id="WP_135550218.1">
    <property type="nucleotide sequence ID" value="NZ_SPQQ01000008.1"/>
</dbReference>
<dbReference type="OrthoDB" id="286702at2"/>
<dbReference type="InterPro" id="IPR006683">
    <property type="entry name" value="Thioestr_dom"/>
</dbReference>
<dbReference type="NCBIfam" id="TIGR00369">
    <property type="entry name" value="unchar_dom_1"/>
    <property type="match status" value="1"/>
</dbReference>
<dbReference type="CDD" id="cd03443">
    <property type="entry name" value="PaaI_thioesterase"/>
    <property type="match status" value="1"/>
</dbReference>
<keyword evidence="1" id="KW-0378">Hydrolase</keyword>
<name>A0A4Z0R0U6_9FIRM</name>
<dbReference type="InterPro" id="IPR052723">
    <property type="entry name" value="Acyl-CoA_thioesterase_PaaI"/>
</dbReference>
<evidence type="ECO:0000313" key="4">
    <source>
        <dbReference type="Proteomes" id="UP000298460"/>
    </source>
</evidence>
<dbReference type="InterPro" id="IPR029069">
    <property type="entry name" value="HotDog_dom_sf"/>
</dbReference>
<dbReference type="SUPFAM" id="SSF54637">
    <property type="entry name" value="Thioesterase/thiol ester dehydrase-isomerase"/>
    <property type="match status" value="1"/>
</dbReference>
<feature type="domain" description="Thioesterase" evidence="2">
    <location>
        <begin position="49"/>
        <end position="115"/>
    </location>
</feature>